<proteinExistence type="predicted"/>
<sequence length="63" mass="7093">MNYTEFMARVEDKLQESSGFPVAGMSVQEMERLCLEIGHRSFGGSLYCGGKGYLPRRSDQRAD</sequence>
<dbReference type="Proteomes" id="UP000261166">
    <property type="component" value="Unassembled WGS sequence"/>
</dbReference>
<evidence type="ECO:0000313" key="1">
    <source>
        <dbReference type="EMBL" id="RGE63747.1"/>
    </source>
</evidence>
<dbReference type="EMBL" id="QVLU01000045">
    <property type="protein sequence ID" value="RGE63747.1"/>
    <property type="molecule type" value="Genomic_DNA"/>
</dbReference>
<protein>
    <submittedName>
        <fullName evidence="1">Uncharacterized protein</fullName>
    </submittedName>
</protein>
<dbReference type="RefSeq" id="WP_025488612.1">
    <property type="nucleotide sequence ID" value="NZ_CAMDIR010000009.1"/>
</dbReference>
<dbReference type="GeneID" id="86052870"/>
<comment type="caution">
    <text evidence="1">The sequence shown here is derived from an EMBL/GenBank/DDBJ whole genome shotgun (WGS) entry which is preliminary data.</text>
</comment>
<evidence type="ECO:0000313" key="2">
    <source>
        <dbReference type="Proteomes" id="UP000261166"/>
    </source>
</evidence>
<dbReference type="AlphaFoldDB" id="A0A3E3I9P1"/>
<name>A0A3E3I9P1_9FIRM</name>
<accession>A0A3E3I9P1</accession>
<organism evidence="1 2">
    <name type="scientific">Eisenbergiella massiliensis</name>
    <dbReference type="NCBI Taxonomy" id="1720294"/>
    <lineage>
        <taxon>Bacteria</taxon>
        <taxon>Bacillati</taxon>
        <taxon>Bacillota</taxon>
        <taxon>Clostridia</taxon>
        <taxon>Lachnospirales</taxon>
        <taxon>Lachnospiraceae</taxon>
        <taxon>Eisenbergiella</taxon>
    </lineage>
</organism>
<reference evidence="1 2" key="1">
    <citation type="submission" date="2018-08" db="EMBL/GenBank/DDBJ databases">
        <title>A genome reference for cultivated species of the human gut microbiota.</title>
        <authorList>
            <person name="Zou Y."/>
            <person name="Xue W."/>
            <person name="Luo G."/>
        </authorList>
    </citation>
    <scope>NUCLEOTIDE SEQUENCE [LARGE SCALE GENOMIC DNA]</scope>
    <source>
        <strain evidence="1 2">AF26-4BH</strain>
    </source>
</reference>
<gene>
    <name evidence="1" type="ORF">DWY69_28360</name>
</gene>